<evidence type="ECO:0000256" key="1">
    <source>
        <dbReference type="ARBA" id="ARBA00012528"/>
    </source>
</evidence>
<dbReference type="PROSITE" id="PS50887">
    <property type="entry name" value="GGDEF"/>
    <property type="match status" value="1"/>
</dbReference>
<feature type="domain" description="PAS" evidence="4">
    <location>
        <begin position="215"/>
        <end position="259"/>
    </location>
</feature>
<dbReference type="CDD" id="cd01949">
    <property type="entry name" value="GGDEF"/>
    <property type="match status" value="1"/>
</dbReference>
<sequence length="502" mass="56409">MLGKAALKDLVYPLLGLLLGALAWELTGLIWLALPVTAFGAALSFGRRHQQQARQRRESDRLAASLDDERERHAATRQFAQRLLDVVPMPIYVKDAQRRVIIVNRAQAEQWGLPPETIIGTPSFELVSEADSNRLSFQEDQSVLEGQQIYKEERLPVGYLGQTEERFRVIAKGRCEDTEVNPVIVCSRFDTTDWRLAERKVLQALQREQLLRQRNQEFLQRVLDVIPDPFYIKDAEGRVVLANEAYARDRGHSTASIIGVLATAIAINPELAVDSGAEDAAVLRGETVDKEQRYVMPHSGEVRYRLISKRPVNDMDGNPLIVVAHLDITRWKVAEAKLARLALQDELTGLPNRRHFLQEAERLISSATRHSIPLSLIIIDVDHFKQINDTHGHVIGDLVLRKVAERLLTRLRNEDLPCRWGGEEFAILLPLTDLAMANTVGERLRTAFANEPIEAEGHSLQITLSGGVTQKKDNESLLECLSRADKALYAAKNSGRNCFITA</sequence>
<evidence type="ECO:0000313" key="7">
    <source>
        <dbReference type="EMBL" id="GAA5166925.1"/>
    </source>
</evidence>
<feature type="transmembrane region" description="Helical" evidence="3">
    <location>
        <begin position="12"/>
        <end position="45"/>
    </location>
</feature>
<dbReference type="Gene3D" id="3.30.70.270">
    <property type="match status" value="1"/>
</dbReference>
<dbReference type="SUPFAM" id="SSF55785">
    <property type="entry name" value="PYP-like sensor domain (PAS domain)"/>
    <property type="match status" value="2"/>
</dbReference>
<dbReference type="PANTHER" id="PTHR45138:SF9">
    <property type="entry name" value="DIGUANYLATE CYCLASE DGCM-RELATED"/>
    <property type="match status" value="1"/>
</dbReference>
<evidence type="ECO:0000256" key="3">
    <source>
        <dbReference type="SAM" id="Phobius"/>
    </source>
</evidence>
<dbReference type="PROSITE" id="PS50112">
    <property type="entry name" value="PAS"/>
    <property type="match status" value="2"/>
</dbReference>
<dbReference type="InterPro" id="IPR050469">
    <property type="entry name" value="Diguanylate_Cyclase"/>
</dbReference>
<keyword evidence="3" id="KW-1133">Transmembrane helix</keyword>
<dbReference type="InterPro" id="IPR043128">
    <property type="entry name" value="Rev_trsase/Diguanyl_cyclase"/>
</dbReference>
<accession>A0ABP9QT87</accession>
<dbReference type="InterPro" id="IPR000014">
    <property type="entry name" value="PAS"/>
</dbReference>
<keyword evidence="8" id="KW-1185">Reference proteome</keyword>
<dbReference type="SMART" id="SM00267">
    <property type="entry name" value="GGDEF"/>
    <property type="match status" value="1"/>
</dbReference>
<dbReference type="InterPro" id="IPR035965">
    <property type="entry name" value="PAS-like_dom_sf"/>
</dbReference>
<dbReference type="RefSeq" id="WP_345533289.1">
    <property type="nucleotide sequence ID" value="NZ_BAABLD010000008.1"/>
</dbReference>
<dbReference type="Gene3D" id="3.30.450.20">
    <property type="entry name" value="PAS domain"/>
    <property type="match status" value="2"/>
</dbReference>
<proteinExistence type="predicted"/>
<comment type="caution">
    <text evidence="7">The sequence shown here is derived from an EMBL/GenBank/DDBJ whole genome shotgun (WGS) entry which is preliminary data.</text>
</comment>
<keyword evidence="3" id="KW-0472">Membrane</keyword>
<dbReference type="EC" id="2.7.7.65" evidence="1"/>
<dbReference type="InterPro" id="IPR000700">
    <property type="entry name" value="PAS-assoc_C"/>
</dbReference>
<dbReference type="InterPro" id="IPR013656">
    <property type="entry name" value="PAS_4"/>
</dbReference>
<evidence type="ECO:0000313" key="8">
    <source>
        <dbReference type="Proteomes" id="UP001500547"/>
    </source>
</evidence>
<reference evidence="8" key="1">
    <citation type="journal article" date="2019" name="Int. J. Syst. Evol. Microbiol.">
        <title>The Global Catalogue of Microorganisms (GCM) 10K type strain sequencing project: providing services to taxonomists for standard genome sequencing and annotation.</title>
        <authorList>
            <consortium name="The Broad Institute Genomics Platform"/>
            <consortium name="The Broad Institute Genome Sequencing Center for Infectious Disease"/>
            <person name="Wu L."/>
            <person name="Ma J."/>
        </authorList>
    </citation>
    <scope>NUCLEOTIDE SEQUENCE [LARGE SCALE GENOMIC DNA]</scope>
    <source>
        <strain evidence="8">JCM 18715</strain>
    </source>
</reference>
<evidence type="ECO:0000259" key="4">
    <source>
        <dbReference type="PROSITE" id="PS50112"/>
    </source>
</evidence>
<keyword evidence="3" id="KW-0812">Transmembrane</keyword>
<dbReference type="Proteomes" id="UP001500547">
    <property type="component" value="Unassembled WGS sequence"/>
</dbReference>
<feature type="domain" description="PAS" evidence="4">
    <location>
        <begin position="76"/>
        <end position="147"/>
    </location>
</feature>
<dbReference type="PANTHER" id="PTHR45138">
    <property type="entry name" value="REGULATORY COMPONENTS OF SENSORY TRANSDUCTION SYSTEM"/>
    <property type="match status" value="1"/>
</dbReference>
<evidence type="ECO:0000259" key="5">
    <source>
        <dbReference type="PROSITE" id="PS50113"/>
    </source>
</evidence>
<dbReference type="Pfam" id="PF00990">
    <property type="entry name" value="GGDEF"/>
    <property type="match status" value="1"/>
</dbReference>
<dbReference type="InterPro" id="IPR000160">
    <property type="entry name" value="GGDEF_dom"/>
</dbReference>
<dbReference type="CDD" id="cd00130">
    <property type="entry name" value="PAS"/>
    <property type="match status" value="1"/>
</dbReference>
<dbReference type="SMART" id="SM00091">
    <property type="entry name" value="PAS"/>
    <property type="match status" value="2"/>
</dbReference>
<feature type="domain" description="GGDEF" evidence="6">
    <location>
        <begin position="372"/>
        <end position="502"/>
    </location>
</feature>
<feature type="domain" description="PAC" evidence="5">
    <location>
        <begin position="288"/>
        <end position="340"/>
    </location>
</feature>
<gene>
    <name evidence="7" type="ORF">GCM10025770_24740</name>
</gene>
<dbReference type="PROSITE" id="PS50113">
    <property type="entry name" value="PAC"/>
    <property type="match status" value="1"/>
</dbReference>
<evidence type="ECO:0000259" key="6">
    <source>
        <dbReference type="PROSITE" id="PS50887"/>
    </source>
</evidence>
<organism evidence="7 8">
    <name type="scientific">Viridibacterium curvum</name>
    <dbReference type="NCBI Taxonomy" id="1101404"/>
    <lineage>
        <taxon>Bacteria</taxon>
        <taxon>Pseudomonadati</taxon>
        <taxon>Pseudomonadota</taxon>
        <taxon>Betaproteobacteria</taxon>
        <taxon>Rhodocyclales</taxon>
        <taxon>Rhodocyclaceae</taxon>
        <taxon>Viridibacterium</taxon>
    </lineage>
</organism>
<name>A0ABP9QT87_9RHOO</name>
<dbReference type="Pfam" id="PF08448">
    <property type="entry name" value="PAS_4"/>
    <property type="match status" value="2"/>
</dbReference>
<protein>
    <recommendedName>
        <fullName evidence="1">diguanylate cyclase</fullName>
        <ecNumber evidence="1">2.7.7.65</ecNumber>
    </recommendedName>
</protein>
<dbReference type="NCBIfam" id="TIGR00254">
    <property type="entry name" value="GGDEF"/>
    <property type="match status" value="1"/>
</dbReference>
<dbReference type="NCBIfam" id="TIGR00229">
    <property type="entry name" value="sensory_box"/>
    <property type="match status" value="1"/>
</dbReference>
<dbReference type="InterPro" id="IPR029787">
    <property type="entry name" value="Nucleotide_cyclase"/>
</dbReference>
<evidence type="ECO:0000256" key="2">
    <source>
        <dbReference type="ARBA" id="ARBA00034247"/>
    </source>
</evidence>
<dbReference type="SUPFAM" id="SSF55073">
    <property type="entry name" value="Nucleotide cyclase"/>
    <property type="match status" value="1"/>
</dbReference>
<comment type="catalytic activity">
    <reaction evidence="2">
        <text>2 GTP = 3',3'-c-di-GMP + 2 diphosphate</text>
        <dbReference type="Rhea" id="RHEA:24898"/>
        <dbReference type="ChEBI" id="CHEBI:33019"/>
        <dbReference type="ChEBI" id="CHEBI:37565"/>
        <dbReference type="ChEBI" id="CHEBI:58805"/>
        <dbReference type="EC" id="2.7.7.65"/>
    </reaction>
</comment>
<dbReference type="EMBL" id="BAABLD010000008">
    <property type="protein sequence ID" value="GAA5166925.1"/>
    <property type="molecule type" value="Genomic_DNA"/>
</dbReference>